<feature type="domain" description="SANT" evidence="5">
    <location>
        <begin position="42"/>
        <end position="93"/>
    </location>
</feature>
<evidence type="ECO:0000256" key="1">
    <source>
        <dbReference type="ARBA" id="ARBA00004123"/>
    </source>
</evidence>
<dbReference type="GO" id="GO:0003677">
    <property type="term" value="F:DNA binding"/>
    <property type="evidence" value="ECO:0007669"/>
    <property type="project" value="TreeGrafter"/>
</dbReference>
<evidence type="ECO:0000313" key="6">
    <source>
        <dbReference type="EMBL" id="KAF5952215.1"/>
    </source>
</evidence>
<evidence type="ECO:0000313" key="7">
    <source>
        <dbReference type="Proteomes" id="UP000593564"/>
    </source>
</evidence>
<evidence type="ECO:0000259" key="5">
    <source>
        <dbReference type="PROSITE" id="PS51293"/>
    </source>
</evidence>
<evidence type="ECO:0008006" key="8">
    <source>
        <dbReference type="Google" id="ProtNLM"/>
    </source>
</evidence>
<feature type="region of interest" description="Disordered" evidence="3">
    <location>
        <begin position="225"/>
        <end position="262"/>
    </location>
</feature>
<sequence>MAPIKKSRSVGKRFMNYIEVSPDKDDGNSNKSRQRKRKLSDMLGSQWSKEELERFYEAFRKYGNDWKKVAGVVRNRSVEMVEALYNMNKAYLTLPEGSASVAGLIAMMIDHYNVLEGRDSDRESNDASRLSRKTHTQKRGRGKVQSNASQDLLLSPSIASKNVGSLSLFKRRRSDGCTVRKRTPRFPVTYSSRNDGNDNYVSPNKRGQKLELDDDVEHVVALALTQASQRGGSPQVSRSPFRTDHMKSSPFQSWPSQSEMGRARLHGPAIEEDCLEGSLGSRGAKNGDYARNTSALTDKGVGIVDIYQKGKKVYRRKGNVEDIRINQFDDGWEACSGTEEGLNVSDVKGGVDIEVTNSKIEHSSSLGKRKRNKKLFFGDETSALDALQTLADLSLMMPASAVESESFVQLGDKPSSALVDGSNLCLTEETKLNSLVLERKYSGLSGLEATYEKSKLGRDLAVSVNAISEGEQPLPSSNKPRKRKRKSSSLKALSEEEEKIVINGKHTGQNFSASNQGEPIRPAECSSSSSDKKRLGNNSAVSTAEVPATSHANLPTKHRSRRKMDPVRAQTQNEIKSPGNTFKDLSNKYPTLQDGALHLKDKLSCCLSSSLVRRWCTFEWFYSAIDYPWFAKREFVEYLNHVGLGHIPRLTRVEWGVIRSSLGKPRRFSEHFLHEEKEKLKQYRESVRQHYTELCAGIREGLPTDLARPLSVGQRVIALHPKSREVHDGSVLTIDHDKCRIQFDRPELGVEFVMDIDCMPLNQSENMPEAIRRRNIGVDKFPSNSREPKAGQSNIGGPVVFAPNEYLENLCSSMHTLTNQPKGDAVYAISQAKAAAIDLINSPEAARSNPCTVAQIHAREADIKALTDLTSALDKKEAILMELKHANDEVLKKESNGDSLLKDSELFKKQYATVSSALLNLRQRNTYQGNSLSPWLKPLATSNGFNGPPCSTDHPSISYHESGPNVVEIVKDSRFKAHTMVDAAIQAMSSIKNGEDPFKRIGEALDSFDTQKFTTDCGGSVLKSPEQVNGGTVHQRQVPSTSETLQRGFASGTKLHNDSDGIEAQIPSELITSCVATLLMVQMCTERQYPPADVAQILDSAVTSLHPCCPQNLPIYREIQMCMGRIKTQILALLCKCMVGLSVPSPVPKKTTQRGKRQFNAPLVPLF</sequence>
<dbReference type="InterPro" id="IPR017884">
    <property type="entry name" value="SANT_dom"/>
</dbReference>
<evidence type="ECO:0000256" key="3">
    <source>
        <dbReference type="SAM" id="MobiDB-lite"/>
    </source>
</evidence>
<comment type="caution">
    <text evidence="6">The sequence shown here is derived from an EMBL/GenBank/DDBJ whole genome shotgun (WGS) entry which is preliminary data.</text>
</comment>
<dbReference type="GO" id="GO:0017053">
    <property type="term" value="C:transcription repressor complex"/>
    <property type="evidence" value="ECO:0007669"/>
    <property type="project" value="InterPro"/>
</dbReference>
<dbReference type="InterPro" id="IPR001005">
    <property type="entry name" value="SANT/Myb"/>
</dbReference>
<reference evidence="7" key="1">
    <citation type="journal article" date="2020" name="Nat. Commun.">
        <title>Genome assembly of wild tea tree DASZ reveals pedigree and selection history of tea varieties.</title>
        <authorList>
            <person name="Zhang W."/>
            <person name="Zhang Y."/>
            <person name="Qiu H."/>
            <person name="Guo Y."/>
            <person name="Wan H."/>
            <person name="Zhang X."/>
            <person name="Scossa F."/>
            <person name="Alseekh S."/>
            <person name="Zhang Q."/>
            <person name="Wang P."/>
            <person name="Xu L."/>
            <person name="Schmidt M.H."/>
            <person name="Jia X."/>
            <person name="Li D."/>
            <person name="Zhu A."/>
            <person name="Guo F."/>
            <person name="Chen W."/>
            <person name="Ni D."/>
            <person name="Usadel B."/>
            <person name="Fernie A.R."/>
            <person name="Wen W."/>
        </authorList>
    </citation>
    <scope>NUCLEOTIDE SEQUENCE [LARGE SCALE GENOMIC DNA]</scope>
    <source>
        <strain evidence="7">cv. G240</strain>
    </source>
</reference>
<dbReference type="PROSITE" id="PS50090">
    <property type="entry name" value="MYB_LIKE"/>
    <property type="match status" value="1"/>
</dbReference>
<dbReference type="GO" id="GO:0006351">
    <property type="term" value="P:DNA-templated transcription"/>
    <property type="evidence" value="ECO:0007669"/>
    <property type="project" value="InterPro"/>
</dbReference>
<protein>
    <recommendedName>
        <fullName evidence="8">SANT domain-containing protein</fullName>
    </recommendedName>
</protein>
<dbReference type="Pfam" id="PF00249">
    <property type="entry name" value="Myb_DNA-binding"/>
    <property type="match status" value="1"/>
</dbReference>
<dbReference type="GO" id="GO:0005654">
    <property type="term" value="C:nucleoplasm"/>
    <property type="evidence" value="ECO:0007669"/>
    <property type="project" value="TreeGrafter"/>
</dbReference>
<dbReference type="PANTHER" id="PTHR21689:SF5">
    <property type="entry name" value="PROTEIN ALWAYS EARLY 1-RELATED"/>
    <property type="match status" value="1"/>
</dbReference>
<dbReference type="AlphaFoldDB" id="A0A7J7HI37"/>
<name>A0A7J7HI37_CAMSI</name>
<dbReference type="GO" id="GO:0051726">
    <property type="term" value="P:regulation of cell cycle"/>
    <property type="evidence" value="ECO:0007669"/>
    <property type="project" value="TreeGrafter"/>
</dbReference>
<dbReference type="SUPFAM" id="SSF46689">
    <property type="entry name" value="Homeodomain-like"/>
    <property type="match status" value="1"/>
</dbReference>
<dbReference type="CDD" id="cd00167">
    <property type="entry name" value="SANT"/>
    <property type="match status" value="1"/>
</dbReference>
<feature type="compositionally biased region" description="Basic residues" evidence="3">
    <location>
        <begin position="479"/>
        <end position="488"/>
    </location>
</feature>
<dbReference type="Pfam" id="PF06584">
    <property type="entry name" value="DIRP"/>
    <property type="match status" value="1"/>
</dbReference>
<gene>
    <name evidence="6" type="ORF">HYC85_010159</name>
</gene>
<feature type="compositionally biased region" description="Basic residues" evidence="3">
    <location>
        <begin position="130"/>
        <end position="142"/>
    </location>
</feature>
<feature type="region of interest" description="Disordered" evidence="3">
    <location>
        <begin position="118"/>
        <end position="149"/>
    </location>
</feature>
<keyword evidence="7" id="KW-1185">Reference proteome</keyword>
<evidence type="ECO:0000256" key="2">
    <source>
        <dbReference type="ARBA" id="ARBA00023242"/>
    </source>
</evidence>
<feature type="region of interest" description="Disordered" evidence="3">
    <location>
        <begin position="19"/>
        <end position="42"/>
    </location>
</feature>
<feature type="compositionally biased region" description="Polar residues" evidence="3">
    <location>
        <begin position="506"/>
        <end position="517"/>
    </location>
</feature>
<proteinExistence type="predicted"/>
<accession>A0A7J7HI37</accession>
<reference evidence="6 7" key="2">
    <citation type="submission" date="2020-07" db="EMBL/GenBank/DDBJ databases">
        <title>Genome assembly of wild tea tree DASZ reveals pedigree and selection history of tea varieties.</title>
        <authorList>
            <person name="Zhang W."/>
        </authorList>
    </citation>
    <scope>NUCLEOTIDE SEQUENCE [LARGE SCALE GENOMIC DNA]</scope>
    <source>
        <strain evidence="7">cv. G240</strain>
        <tissue evidence="6">Leaf</tissue>
    </source>
</reference>
<feature type="region of interest" description="Disordered" evidence="3">
    <location>
        <begin position="467"/>
        <end position="570"/>
    </location>
</feature>
<dbReference type="Gene3D" id="1.20.58.1880">
    <property type="match status" value="1"/>
</dbReference>
<keyword evidence="2" id="KW-0539">Nucleus</keyword>
<organism evidence="6 7">
    <name type="scientific">Camellia sinensis</name>
    <name type="common">Tea plant</name>
    <name type="synonym">Thea sinensis</name>
    <dbReference type="NCBI Taxonomy" id="4442"/>
    <lineage>
        <taxon>Eukaryota</taxon>
        <taxon>Viridiplantae</taxon>
        <taxon>Streptophyta</taxon>
        <taxon>Embryophyta</taxon>
        <taxon>Tracheophyta</taxon>
        <taxon>Spermatophyta</taxon>
        <taxon>Magnoliopsida</taxon>
        <taxon>eudicotyledons</taxon>
        <taxon>Gunneridae</taxon>
        <taxon>Pentapetalae</taxon>
        <taxon>asterids</taxon>
        <taxon>Ericales</taxon>
        <taxon>Theaceae</taxon>
        <taxon>Camellia</taxon>
    </lineage>
</organism>
<feature type="compositionally biased region" description="Polar residues" evidence="3">
    <location>
        <begin position="225"/>
        <end position="240"/>
    </location>
</feature>
<dbReference type="PROSITE" id="PS51293">
    <property type="entry name" value="SANT"/>
    <property type="match status" value="1"/>
</dbReference>
<dbReference type="InterPro" id="IPR009057">
    <property type="entry name" value="Homeodomain-like_sf"/>
</dbReference>
<dbReference type="SMART" id="SM01135">
    <property type="entry name" value="DIRP"/>
    <property type="match status" value="1"/>
</dbReference>
<dbReference type="InterPro" id="IPR033471">
    <property type="entry name" value="DIRP"/>
</dbReference>
<dbReference type="SMART" id="SM00717">
    <property type="entry name" value="SANT"/>
    <property type="match status" value="1"/>
</dbReference>
<dbReference type="EMBL" id="JACBKZ010000004">
    <property type="protein sequence ID" value="KAF5952215.1"/>
    <property type="molecule type" value="Genomic_DNA"/>
</dbReference>
<dbReference type="Proteomes" id="UP000593564">
    <property type="component" value="Unassembled WGS sequence"/>
</dbReference>
<evidence type="ECO:0000259" key="4">
    <source>
        <dbReference type="PROSITE" id="PS50090"/>
    </source>
</evidence>
<feature type="compositionally biased region" description="Polar residues" evidence="3">
    <location>
        <begin position="249"/>
        <end position="259"/>
    </location>
</feature>
<dbReference type="PANTHER" id="PTHR21689">
    <property type="entry name" value="LIN-9"/>
    <property type="match status" value="1"/>
</dbReference>
<comment type="subcellular location">
    <subcellularLocation>
        <location evidence="1">Nucleus</location>
    </subcellularLocation>
</comment>
<dbReference type="GO" id="GO:0006357">
    <property type="term" value="P:regulation of transcription by RNA polymerase II"/>
    <property type="evidence" value="ECO:0007669"/>
    <property type="project" value="TreeGrafter"/>
</dbReference>
<feature type="domain" description="Myb-like" evidence="4">
    <location>
        <begin position="45"/>
        <end position="77"/>
    </location>
</feature>
<dbReference type="InterPro" id="IPR010561">
    <property type="entry name" value="LIN-9/ALY1"/>
</dbReference>